<keyword evidence="2" id="KW-0813">Transport</keyword>
<dbReference type="GO" id="GO:0005886">
    <property type="term" value="C:plasma membrane"/>
    <property type="evidence" value="ECO:0007669"/>
    <property type="project" value="UniProtKB-SubCell"/>
</dbReference>
<proteinExistence type="predicted"/>
<gene>
    <name evidence="11" type="primary">yeeO</name>
    <name evidence="11" type="ORF">DAQ1742_01424</name>
</gene>
<feature type="transmembrane region" description="Helical" evidence="10">
    <location>
        <begin position="116"/>
        <end position="140"/>
    </location>
</feature>
<dbReference type="InterPro" id="IPR002528">
    <property type="entry name" value="MATE_fam"/>
</dbReference>
<keyword evidence="4" id="KW-1003">Cell membrane</keyword>
<evidence type="ECO:0000256" key="3">
    <source>
        <dbReference type="ARBA" id="ARBA00022449"/>
    </source>
</evidence>
<dbReference type="InterPro" id="IPR048279">
    <property type="entry name" value="MdtK-like"/>
</dbReference>
<keyword evidence="12" id="KW-1185">Reference proteome</keyword>
<keyword evidence="6 10" id="KW-1133">Transmembrane helix</keyword>
<keyword evidence="3" id="KW-0050">Antiport</keyword>
<feature type="transmembrane region" description="Helical" evidence="10">
    <location>
        <begin position="160"/>
        <end position="178"/>
    </location>
</feature>
<evidence type="ECO:0000313" key="12">
    <source>
        <dbReference type="Proteomes" id="UP000294820"/>
    </source>
</evidence>
<dbReference type="Proteomes" id="UP000294820">
    <property type="component" value="Chromosome 1"/>
</dbReference>
<feature type="transmembrane region" description="Helical" evidence="10">
    <location>
        <begin position="185"/>
        <end position="206"/>
    </location>
</feature>
<protein>
    <recommendedName>
        <fullName evidence="9">Multidrug-efflux transporter</fullName>
    </recommendedName>
</protein>
<evidence type="ECO:0000256" key="10">
    <source>
        <dbReference type="SAM" id="Phobius"/>
    </source>
</evidence>
<evidence type="ECO:0000313" key="11">
    <source>
        <dbReference type="EMBL" id="SLM62407.1"/>
    </source>
</evidence>
<evidence type="ECO:0000256" key="8">
    <source>
        <dbReference type="ARBA" id="ARBA00023136"/>
    </source>
</evidence>
<dbReference type="PIRSF" id="PIRSF006603">
    <property type="entry name" value="DinF"/>
    <property type="match status" value="1"/>
</dbReference>
<feature type="transmembrane region" description="Helical" evidence="10">
    <location>
        <begin position="378"/>
        <end position="399"/>
    </location>
</feature>
<feature type="transmembrane region" description="Helical" evidence="10">
    <location>
        <begin position="300"/>
        <end position="324"/>
    </location>
</feature>
<evidence type="ECO:0000256" key="4">
    <source>
        <dbReference type="ARBA" id="ARBA00022475"/>
    </source>
</evidence>
<dbReference type="PANTHER" id="PTHR43298:SF2">
    <property type="entry name" value="FMN_FAD EXPORTER YEEO-RELATED"/>
    <property type="match status" value="1"/>
</dbReference>
<dbReference type="RefSeq" id="WP_035343033.1">
    <property type="nucleotide sequence ID" value="NZ_LT615367.1"/>
</dbReference>
<evidence type="ECO:0000256" key="6">
    <source>
        <dbReference type="ARBA" id="ARBA00022989"/>
    </source>
</evidence>
<dbReference type="CDD" id="cd13137">
    <property type="entry name" value="MATE_NorM_like"/>
    <property type="match status" value="1"/>
</dbReference>
<evidence type="ECO:0000256" key="7">
    <source>
        <dbReference type="ARBA" id="ARBA00023065"/>
    </source>
</evidence>
<dbReference type="NCBIfam" id="NF007562">
    <property type="entry name" value="PRK10189.1"/>
    <property type="match status" value="1"/>
</dbReference>
<dbReference type="GO" id="GO:0015297">
    <property type="term" value="F:antiporter activity"/>
    <property type="evidence" value="ECO:0007669"/>
    <property type="project" value="UniProtKB-KW"/>
</dbReference>
<organism evidence="11 12">
    <name type="scientific">Dickeya aquatica</name>
    <dbReference type="NCBI Taxonomy" id="1401087"/>
    <lineage>
        <taxon>Bacteria</taxon>
        <taxon>Pseudomonadati</taxon>
        <taxon>Pseudomonadota</taxon>
        <taxon>Gammaproteobacteria</taxon>
        <taxon>Enterobacterales</taxon>
        <taxon>Pectobacteriaceae</taxon>
        <taxon>Dickeya</taxon>
    </lineage>
</organism>
<feature type="transmembrane region" description="Helical" evidence="10">
    <location>
        <begin position="258"/>
        <end position="280"/>
    </location>
</feature>
<evidence type="ECO:0000256" key="2">
    <source>
        <dbReference type="ARBA" id="ARBA00022448"/>
    </source>
</evidence>
<keyword evidence="8 10" id="KW-0472">Membrane</keyword>
<feature type="transmembrane region" description="Helical" evidence="10">
    <location>
        <begin position="74"/>
        <end position="96"/>
    </location>
</feature>
<accession>A0A375A8R9</accession>
<dbReference type="GO" id="GO:0042910">
    <property type="term" value="F:xenobiotic transmembrane transporter activity"/>
    <property type="evidence" value="ECO:0007669"/>
    <property type="project" value="InterPro"/>
</dbReference>
<dbReference type="GO" id="GO:0006811">
    <property type="term" value="P:monoatomic ion transport"/>
    <property type="evidence" value="ECO:0007669"/>
    <property type="project" value="UniProtKB-KW"/>
</dbReference>
<evidence type="ECO:0000256" key="1">
    <source>
        <dbReference type="ARBA" id="ARBA00004429"/>
    </source>
</evidence>
<evidence type="ECO:0000256" key="5">
    <source>
        <dbReference type="ARBA" id="ARBA00022692"/>
    </source>
</evidence>
<comment type="subcellular location">
    <subcellularLocation>
        <location evidence="1">Cell inner membrane</location>
        <topology evidence="1">Multi-pass membrane protein</topology>
    </subcellularLocation>
</comment>
<name>A0A375A8R9_9GAMM</name>
<dbReference type="EMBL" id="LT615367">
    <property type="protein sequence ID" value="SLM62407.1"/>
    <property type="molecule type" value="Genomic_DNA"/>
</dbReference>
<dbReference type="AlphaFoldDB" id="A0A375A8R9"/>
<dbReference type="NCBIfam" id="TIGR00797">
    <property type="entry name" value="matE"/>
    <property type="match status" value="1"/>
</dbReference>
<dbReference type="Pfam" id="PF01554">
    <property type="entry name" value="MatE"/>
    <property type="match status" value="2"/>
</dbReference>
<reference evidence="11 12" key="1">
    <citation type="submission" date="2016-09" db="EMBL/GenBank/DDBJ databases">
        <authorList>
            <person name="Reverchon S."/>
            <person name="Nasser W."/>
            <person name="Leonard S."/>
            <person name="Brochier C."/>
            <person name="Duprey A."/>
        </authorList>
    </citation>
    <scope>NUCLEOTIDE SEQUENCE [LARGE SCALE GENOMIC DNA]</scope>
    <source>
        <strain evidence="11 12">174/2</strain>
    </source>
</reference>
<feature type="transmembrane region" description="Helical" evidence="10">
    <location>
        <begin position="36"/>
        <end position="62"/>
    </location>
</feature>
<sequence>MILNTARQLLCTLRKAALSQQRASNRVLLWREIIPLAVPIFIEGLCVVLMGIFSTLLVSWLGKESMAAVGLADSFNMLIIAFFTAVALGTAVVVAFSLGQRNRKQARQAARQSISLLVLASFLLVGLVEFAGQSIIDIIAYRADPTVKSLALTFLRLTVWGYPALAITLVGCGALRGAGNTRLPMIINIGMNILNILLSGVLIYGVANWQGFGFIGAGLGITLSRYIGAACVVFTLMKGFNGALLIPFRSYFHPFTTAILYEVLSIGIPASVESVMFNIGKLITQRFVAGMGTEVIAGNFIAFSIVALINLPGNALGSTATIIVGSRLGKGQLMQPERLLKYIFWLSNIGLCALALLSMPSAGWMASLYTHEADVIVVVQHLIWLNALFMPIWAASWVLPAGLKGAKDASYTMWVALAGMWGCRVIVGYILGIMLGFGVTGVWMGMFFDWIVRGVLFYRRMISGKWLWRYTSGKTNHGKNTQ</sequence>
<feature type="transmembrane region" description="Helical" evidence="10">
    <location>
        <begin position="212"/>
        <end position="237"/>
    </location>
</feature>
<dbReference type="KEGG" id="daq:DAQ1742_01424"/>
<dbReference type="PANTHER" id="PTHR43298">
    <property type="entry name" value="MULTIDRUG RESISTANCE PROTEIN NORM-RELATED"/>
    <property type="match status" value="1"/>
</dbReference>
<keyword evidence="5 10" id="KW-0812">Transmembrane</keyword>
<keyword evidence="7" id="KW-0406">Ion transport</keyword>
<feature type="transmembrane region" description="Helical" evidence="10">
    <location>
        <begin position="345"/>
        <end position="366"/>
    </location>
</feature>
<evidence type="ECO:0000256" key="9">
    <source>
        <dbReference type="ARBA" id="ARBA00031636"/>
    </source>
</evidence>
<dbReference type="InterPro" id="IPR050222">
    <property type="entry name" value="MATE_MdtK"/>
</dbReference>